<dbReference type="SMART" id="SM01029">
    <property type="entry name" value="BetaGal_dom2"/>
    <property type="match status" value="1"/>
</dbReference>
<dbReference type="EMBL" id="MU007010">
    <property type="protein sequence ID" value="KAF2436604.1"/>
    <property type="molecule type" value="Genomic_DNA"/>
</dbReference>
<dbReference type="SUPFAM" id="SSF49785">
    <property type="entry name" value="Galactose-binding domain-like"/>
    <property type="match status" value="2"/>
</dbReference>
<evidence type="ECO:0000256" key="3">
    <source>
        <dbReference type="ARBA" id="ARBA00012756"/>
    </source>
</evidence>
<comment type="catalytic activity">
    <reaction evidence="1">
        <text>Hydrolysis of terminal non-reducing beta-D-galactose residues in beta-D-galactosides.</text>
        <dbReference type="EC" id="3.2.1.23"/>
    </reaction>
</comment>
<dbReference type="SUPFAM" id="SSF51445">
    <property type="entry name" value="(Trans)glycosidases"/>
    <property type="match status" value="1"/>
</dbReference>
<dbReference type="InterPro" id="IPR036833">
    <property type="entry name" value="BetaGal_dom3_sf"/>
</dbReference>
<evidence type="ECO:0000313" key="11">
    <source>
        <dbReference type="EMBL" id="KAF2436604.1"/>
    </source>
</evidence>
<evidence type="ECO:0000313" key="12">
    <source>
        <dbReference type="Proteomes" id="UP000800235"/>
    </source>
</evidence>
<dbReference type="InterPro" id="IPR017853">
    <property type="entry name" value="GH"/>
</dbReference>
<dbReference type="InterPro" id="IPR001944">
    <property type="entry name" value="Glycoside_Hdrlase_35"/>
</dbReference>
<dbReference type="Pfam" id="PF01301">
    <property type="entry name" value="Glyco_hydro_35"/>
    <property type="match status" value="1"/>
</dbReference>
<evidence type="ECO:0000256" key="2">
    <source>
        <dbReference type="ARBA" id="ARBA00009809"/>
    </source>
</evidence>
<dbReference type="SUPFAM" id="SSF117100">
    <property type="entry name" value="Beta-galactosidase LacA, domain 3"/>
    <property type="match status" value="1"/>
</dbReference>
<sequence>MPTRFLSLLVLVFLALLIDAKAAGPSTDDGLTDVVAWDRNSLIVDKKRVFIFAGEFHYQRLPVPELWLDIFQKFKANGLNTISIYFFWSYHSPVKDVFDFKTGPKNIQRLLDLAKQAGLYVIARPGPYCNAETNAGGLALWTSDGTGGKLRTSDETYHQAWLPWAKEVGEILRKNQITNGGPVIMQQIENELSESPKYESNHTLVKYMEQIKKAFRDSGIVVPFMHNEKGMRSVSWSTDYRDVGGSVNLYGLDSYPGGHGCTDVSKGFRVVRDYHQWFSNYAYTQPSFLPEFEAGWFMPWGGNFYDECIAEHDPAMPDVYYKNNIGQRVTLLSLYMAYGGTNWGHSAAPVVYTSYDYSSPLRETRQVQSKFHQTKLLALFTRVSKDLLSTQLAGSGAGYSVSTRDVWTWHLQNLDTWSNFYVLQQTDSPSRANRKFSITMTISPGAVTIPEIELDGRQSKIIVTDYWLTNSTNLLYSSAEVLTFGVFDKPVLVLYLKAGQKGEIGFPGAKREFTSYGSPSPLEHKTGLTDYRGVDQSFSKYRWTQAKGATLIDFATNGTNKEGLLVYMLDIPSAWSFFAPATTSNPNVEPNEQIFVMGPYLVRNATVSNDVLHITGDSEKKTTIEAYLGRSSVKIMTWNGKALQTTVTPYGALVAKIPGPSNRNILLPALTDWVTADSLPEVLPEYNDSSWTVCNKTTSLSPIRPLTLPSLHSSDYGYYTGIKIYRGRFDGKTATKANLTVSGGAAAGWNAWLNGKLVGGFNGNGSVYTNWGNLDFSKATLINERNVLTVVTDYHGHGQTSEGPAGPENPRGILGAKLYAGNSQIQFSEWKIQGNAGGAGGGYALDPTRGPMNEGGLYGERLGWHLPGFDASSWKKGSPTDGLEKSGIAWYSTTFKLNINADLDVPLGIEFSVPKGTVTRVQLFVNGYQYGKYVPHIGPQTRFPIPPGIINTRGSNALSLSVWAQTDNGAKLEDVRLVKYGVYETGFNFNEDWSYLQPPWTPERLKQS</sequence>
<dbReference type="PANTHER" id="PTHR23421">
    <property type="entry name" value="BETA-GALACTOSIDASE RELATED"/>
    <property type="match status" value="1"/>
</dbReference>
<dbReference type="Proteomes" id="UP000800235">
    <property type="component" value="Unassembled WGS sequence"/>
</dbReference>
<comment type="similarity">
    <text evidence="2 8">Belongs to the glycosyl hydrolase 35 family.</text>
</comment>
<dbReference type="InterPro" id="IPR018954">
    <property type="entry name" value="Betagal_dom2"/>
</dbReference>
<keyword evidence="5" id="KW-0378">Hydrolase</keyword>
<organism evidence="11 12">
    <name type="scientific">Tothia fuscella</name>
    <dbReference type="NCBI Taxonomy" id="1048955"/>
    <lineage>
        <taxon>Eukaryota</taxon>
        <taxon>Fungi</taxon>
        <taxon>Dikarya</taxon>
        <taxon>Ascomycota</taxon>
        <taxon>Pezizomycotina</taxon>
        <taxon>Dothideomycetes</taxon>
        <taxon>Pleosporomycetidae</taxon>
        <taxon>Venturiales</taxon>
        <taxon>Cylindrosympodiaceae</taxon>
        <taxon>Tothia</taxon>
    </lineage>
</organism>
<dbReference type="Gene3D" id="3.20.20.80">
    <property type="entry name" value="Glycosidases"/>
    <property type="match status" value="1"/>
</dbReference>
<dbReference type="GO" id="GO:0004565">
    <property type="term" value="F:beta-galactosidase activity"/>
    <property type="evidence" value="ECO:0007669"/>
    <property type="project" value="UniProtKB-EC"/>
</dbReference>
<feature type="signal peptide" evidence="9">
    <location>
        <begin position="1"/>
        <end position="22"/>
    </location>
</feature>
<dbReference type="OrthoDB" id="1657402at2759"/>
<protein>
    <recommendedName>
        <fullName evidence="3">beta-galactosidase</fullName>
        <ecNumber evidence="3">3.2.1.23</ecNumber>
    </recommendedName>
</protein>
<dbReference type="GO" id="GO:0005975">
    <property type="term" value="P:carbohydrate metabolic process"/>
    <property type="evidence" value="ECO:0007669"/>
    <property type="project" value="InterPro"/>
</dbReference>
<dbReference type="Pfam" id="PF13364">
    <property type="entry name" value="BetaGal_ABD2"/>
    <property type="match status" value="2"/>
</dbReference>
<dbReference type="FunFam" id="3.20.20.80:FF:000040">
    <property type="entry name" value="Beta-galactosidase A"/>
    <property type="match status" value="1"/>
</dbReference>
<dbReference type="InterPro" id="IPR025300">
    <property type="entry name" value="BetaGal_jelly_roll_dom"/>
</dbReference>
<accession>A0A9P4P4T1</accession>
<dbReference type="Gene3D" id="2.60.390.10">
    <property type="entry name" value="Beta-galactosidase, domain 3"/>
    <property type="match status" value="1"/>
</dbReference>
<evidence type="ECO:0000256" key="8">
    <source>
        <dbReference type="RuleBase" id="RU003679"/>
    </source>
</evidence>
<reference evidence="11" key="1">
    <citation type="journal article" date="2020" name="Stud. Mycol.">
        <title>101 Dothideomycetes genomes: a test case for predicting lifestyles and emergence of pathogens.</title>
        <authorList>
            <person name="Haridas S."/>
            <person name="Albert R."/>
            <person name="Binder M."/>
            <person name="Bloem J."/>
            <person name="Labutti K."/>
            <person name="Salamov A."/>
            <person name="Andreopoulos B."/>
            <person name="Baker S."/>
            <person name="Barry K."/>
            <person name="Bills G."/>
            <person name="Bluhm B."/>
            <person name="Cannon C."/>
            <person name="Castanera R."/>
            <person name="Culley D."/>
            <person name="Daum C."/>
            <person name="Ezra D."/>
            <person name="Gonzalez J."/>
            <person name="Henrissat B."/>
            <person name="Kuo A."/>
            <person name="Liang C."/>
            <person name="Lipzen A."/>
            <person name="Lutzoni F."/>
            <person name="Magnuson J."/>
            <person name="Mondo S."/>
            <person name="Nolan M."/>
            <person name="Ohm R."/>
            <person name="Pangilinan J."/>
            <person name="Park H.-J."/>
            <person name="Ramirez L."/>
            <person name="Alfaro M."/>
            <person name="Sun H."/>
            <person name="Tritt A."/>
            <person name="Yoshinaga Y."/>
            <person name="Zwiers L.-H."/>
            <person name="Turgeon B."/>
            <person name="Goodwin S."/>
            <person name="Spatafora J."/>
            <person name="Crous P."/>
            <person name="Grigoriev I."/>
        </authorList>
    </citation>
    <scope>NUCLEOTIDE SEQUENCE</scope>
    <source>
        <strain evidence="11">CBS 130266</strain>
    </source>
</reference>
<comment type="caution">
    <text evidence="11">The sequence shown here is derived from an EMBL/GenBank/DDBJ whole genome shotgun (WGS) entry which is preliminary data.</text>
</comment>
<evidence type="ECO:0000259" key="10">
    <source>
        <dbReference type="SMART" id="SM01029"/>
    </source>
</evidence>
<feature type="domain" description="Beta-galactosidase" evidence="10">
    <location>
        <begin position="386"/>
        <end position="577"/>
    </location>
</feature>
<dbReference type="InterPro" id="IPR025972">
    <property type="entry name" value="BetaGal_dom3"/>
</dbReference>
<proteinExistence type="inferred from homology"/>
<evidence type="ECO:0000256" key="4">
    <source>
        <dbReference type="ARBA" id="ARBA00022729"/>
    </source>
</evidence>
<gene>
    <name evidence="11" type="ORF">EJ08DRAFT_602653</name>
</gene>
<feature type="chain" id="PRO_5040267298" description="beta-galactosidase" evidence="9">
    <location>
        <begin position="23"/>
        <end position="1008"/>
    </location>
</feature>
<dbReference type="Pfam" id="PF10435">
    <property type="entry name" value="BetaGal_dom2"/>
    <property type="match status" value="1"/>
</dbReference>
<dbReference type="PRINTS" id="PR00742">
    <property type="entry name" value="GLHYDRLASE35"/>
</dbReference>
<evidence type="ECO:0000256" key="9">
    <source>
        <dbReference type="SAM" id="SignalP"/>
    </source>
</evidence>
<dbReference type="AlphaFoldDB" id="A0A9P4P4T1"/>
<keyword evidence="6" id="KW-0325">Glycoprotein</keyword>
<keyword evidence="7" id="KW-0326">Glycosidase</keyword>
<dbReference type="Pfam" id="PF13363">
    <property type="entry name" value="BetaGal_dom3"/>
    <property type="match status" value="1"/>
</dbReference>
<dbReference type="EC" id="3.2.1.23" evidence="3"/>
<evidence type="ECO:0000256" key="6">
    <source>
        <dbReference type="ARBA" id="ARBA00023180"/>
    </source>
</evidence>
<evidence type="ECO:0000256" key="5">
    <source>
        <dbReference type="ARBA" id="ARBA00022801"/>
    </source>
</evidence>
<name>A0A9P4P4T1_9PEZI</name>
<dbReference type="SUPFAM" id="SSF51011">
    <property type="entry name" value="Glycosyl hydrolase domain"/>
    <property type="match status" value="1"/>
</dbReference>
<dbReference type="Gene3D" id="2.60.120.260">
    <property type="entry name" value="Galactose-binding domain-like"/>
    <property type="match status" value="2"/>
</dbReference>
<dbReference type="InterPro" id="IPR031330">
    <property type="entry name" value="Gly_Hdrlase_35_cat"/>
</dbReference>
<dbReference type="InterPro" id="IPR037110">
    <property type="entry name" value="Betagal_dom2_sf"/>
</dbReference>
<keyword evidence="4 9" id="KW-0732">Signal</keyword>
<evidence type="ECO:0000256" key="7">
    <source>
        <dbReference type="ARBA" id="ARBA00023295"/>
    </source>
</evidence>
<evidence type="ECO:0000256" key="1">
    <source>
        <dbReference type="ARBA" id="ARBA00001412"/>
    </source>
</evidence>
<dbReference type="Gene3D" id="2.102.20.10">
    <property type="entry name" value="Beta-galactosidase, domain 2"/>
    <property type="match status" value="1"/>
</dbReference>
<dbReference type="InterPro" id="IPR008979">
    <property type="entry name" value="Galactose-bd-like_sf"/>
</dbReference>
<keyword evidence="12" id="KW-1185">Reference proteome</keyword>